<dbReference type="EMBL" id="ML170156">
    <property type="protein sequence ID" value="TDL29267.1"/>
    <property type="molecule type" value="Genomic_DNA"/>
</dbReference>
<feature type="compositionally biased region" description="Polar residues" evidence="1">
    <location>
        <begin position="364"/>
        <end position="373"/>
    </location>
</feature>
<proteinExistence type="predicted"/>
<reference evidence="2 3" key="1">
    <citation type="submission" date="2018-06" db="EMBL/GenBank/DDBJ databases">
        <title>A transcriptomic atlas of mushroom development highlights an independent origin of complex multicellularity.</title>
        <authorList>
            <consortium name="DOE Joint Genome Institute"/>
            <person name="Krizsan K."/>
            <person name="Almasi E."/>
            <person name="Merenyi Z."/>
            <person name="Sahu N."/>
            <person name="Viragh M."/>
            <person name="Koszo T."/>
            <person name="Mondo S."/>
            <person name="Kiss B."/>
            <person name="Balint B."/>
            <person name="Kues U."/>
            <person name="Barry K."/>
            <person name="Hegedus J.C."/>
            <person name="Henrissat B."/>
            <person name="Johnson J."/>
            <person name="Lipzen A."/>
            <person name="Ohm R."/>
            <person name="Nagy I."/>
            <person name="Pangilinan J."/>
            <person name="Yan J."/>
            <person name="Xiong Y."/>
            <person name="Grigoriev I.V."/>
            <person name="Hibbett D.S."/>
            <person name="Nagy L.G."/>
        </authorList>
    </citation>
    <scope>NUCLEOTIDE SEQUENCE [LARGE SCALE GENOMIC DNA]</scope>
    <source>
        <strain evidence="2 3">SZMC22713</strain>
    </source>
</reference>
<organism evidence="2 3">
    <name type="scientific">Rickenella mellea</name>
    <dbReference type="NCBI Taxonomy" id="50990"/>
    <lineage>
        <taxon>Eukaryota</taxon>
        <taxon>Fungi</taxon>
        <taxon>Dikarya</taxon>
        <taxon>Basidiomycota</taxon>
        <taxon>Agaricomycotina</taxon>
        <taxon>Agaricomycetes</taxon>
        <taxon>Hymenochaetales</taxon>
        <taxon>Rickenellaceae</taxon>
        <taxon>Rickenella</taxon>
    </lineage>
</organism>
<dbReference type="Proteomes" id="UP000294933">
    <property type="component" value="Unassembled WGS sequence"/>
</dbReference>
<feature type="region of interest" description="Disordered" evidence="1">
    <location>
        <begin position="1"/>
        <end position="45"/>
    </location>
</feature>
<dbReference type="GO" id="GO:0006310">
    <property type="term" value="P:DNA recombination"/>
    <property type="evidence" value="ECO:0007669"/>
    <property type="project" value="TreeGrafter"/>
</dbReference>
<feature type="compositionally biased region" description="Low complexity" evidence="1">
    <location>
        <begin position="189"/>
        <end position="205"/>
    </location>
</feature>
<gene>
    <name evidence="2" type="ORF">BD410DRAFT_779609</name>
</gene>
<feature type="region of interest" description="Disordered" evidence="1">
    <location>
        <begin position="364"/>
        <end position="417"/>
    </location>
</feature>
<dbReference type="AlphaFoldDB" id="A0A4R5XGH2"/>
<feature type="compositionally biased region" description="Polar residues" evidence="1">
    <location>
        <begin position="21"/>
        <end position="45"/>
    </location>
</feature>
<evidence type="ECO:0000313" key="3">
    <source>
        <dbReference type="Proteomes" id="UP000294933"/>
    </source>
</evidence>
<dbReference type="PANTHER" id="PTHR28527:SF1">
    <property type="entry name" value="SWI5-DEPENDENT RECOMBINATION DNA REPAIR PROTEIN 1"/>
    <property type="match status" value="1"/>
</dbReference>
<dbReference type="Gene3D" id="6.10.140.1020">
    <property type="match status" value="1"/>
</dbReference>
<name>A0A4R5XGH2_9AGAM</name>
<dbReference type="OrthoDB" id="27934at2759"/>
<feature type="region of interest" description="Disordered" evidence="1">
    <location>
        <begin position="134"/>
        <end position="258"/>
    </location>
</feature>
<dbReference type="STRING" id="50990.A0A4R5XGH2"/>
<dbReference type="PANTHER" id="PTHR28527">
    <property type="entry name" value="MATING-TYPE SWITCHING PROTEIN SWI2-RELATED"/>
    <property type="match status" value="1"/>
</dbReference>
<protein>
    <recommendedName>
        <fullName evidence="4">Swi5-dependent recombination DNA repair protein 1</fullName>
    </recommendedName>
</protein>
<evidence type="ECO:0008006" key="4">
    <source>
        <dbReference type="Google" id="ProtNLM"/>
    </source>
</evidence>
<evidence type="ECO:0000313" key="2">
    <source>
        <dbReference type="EMBL" id="TDL29267.1"/>
    </source>
</evidence>
<accession>A0A4R5XGH2</accession>
<keyword evidence="3" id="KW-1185">Reference proteome</keyword>
<evidence type="ECO:0000256" key="1">
    <source>
        <dbReference type="SAM" id="MobiDB-lite"/>
    </source>
</evidence>
<sequence length="508" mass="56365">MDMGETRSIYPAPDPAEFIVPSSSPMESTPCHSTPPSSFQQHETISSHLCSPFQSPTSRRKTQMFMSGQSRCNVDQVSSFPIVKEMDTRAIFLSADMSPSRTLPAVMNGNTEQHTEIENTPTYTYRDSARISNAATSPPVVPSKLSLGYETCTPSNTFRHQDGAQHRSPSKRPRITSPSSSPYKPPAPKRSTLLSQKLQHQKLSTPFRSPLMTKPLTINTNTPADDILPSPDLKGKGKDPVHYTPSRLTPRPISVSTPNCISTPQISALPQKLFGSSTSKASSPFKSPFTGKLTSAETPSAVQSVLTPNAQTLERKLQLLRRAVKIKKEGDEEKLTKLVQKWRCAGREVAWEVWNIVKEQAQEDTGTFTQPKSSFKDSWGWNDQASDRKADSWGWASSEPGQTQDDEDLASFTPPSPRKLEEELYKSLRRKPAVARKSMLPPTPRGSYYTNQMVTVDDDSLRDDDIQDVGGTEEVVQKEQNLGTMLHKLGIAHETLGWNDEEGDFLES</sequence>
<dbReference type="VEuPathDB" id="FungiDB:BD410DRAFT_779609"/>